<keyword evidence="4" id="KW-1185">Reference proteome</keyword>
<reference evidence="3 4" key="1">
    <citation type="submission" date="2022-03" db="EMBL/GenBank/DDBJ databases">
        <title>Luteimonas soily sp. nov., a novel bacterium isolated from the soil.</title>
        <authorList>
            <person name="Zhang X."/>
        </authorList>
    </citation>
    <scope>NUCLEOTIDE SEQUENCE [LARGE SCALE GENOMIC DNA]</scope>
    <source>
        <strain evidence="3 4">50</strain>
    </source>
</reference>
<comment type="caution">
    <text evidence="3">The sequence shown here is derived from an EMBL/GenBank/DDBJ whole genome shotgun (WGS) entry which is preliminary data.</text>
</comment>
<dbReference type="InterPro" id="IPR051807">
    <property type="entry name" value="Sec-metab_biosynth-assoc"/>
</dbReference>
<gene>
    <name evidence="3" type="ORF">MQC88_03095</name>
</gene>
<evidence type="ECO:0000313" key="3">
    <source>
        <dbReference type="EMBL" id="MCJ0824955.1"/>
    </source>
</evidence>
<comment type="similarity">
    <text evidence="1">Belongs to the YciI family.</text>
</comment>
<name>A0ABT0A1T4_9GAMM</name>
<evidence type="ECO:0000313" key="4">
    <source>
        <dbReference type="Proteomes" id="UP001165423"/>
    </source>
</evidence>
<protein>
    <submittedName>
        <fullName evidence="3">YciI family protein</fullName>
    </submittedName>
</protein>
<dbReference type="InterPro" id="IPR011008">
    <property type="entry name" value="Dimeric_a/b-barrel"/>
</dbReference>
<organism evidence="3 4">
    <name type="scientific">Cognatiluteimonas sedimenti</name>
    <dbReference type="NCBI Taxonomy" id="2927791"/>
    <lineage>
        <taxon>Bacteria</taxon>
        <taxon>Pseudomonadati</taxon>
        <taxon>Pseudomonadota</taxon>
        <taxon>Gammaproteobacteria</taxon>
        <taxon>Lysobacterales</taxon>
        <taxon>Lysobacteraceae</taxon>
        <taxon>Cognatiluteimonas</taxon>
    </lineage>
</organism>
<feature type="domain" description="YCII-related" evidence="2">
    <location>
        <begin position="1"/>
        <end position="95"/>
    </location>
</feature>
<dbReference type="PANTHER" id="PTHR33606:SF3">
    <property type="entry name" value="PROTEIN YCII"/>
    <property type="match status" value="1"/>
</dbReference>
<dbReference type="SUPFAM" id="SSF54909">
    <property type="entry name" value="Dimeric alpha+beta barrel"/>
    <property type="match status" value="1"/>
</dbReference>
<dbReference type="EMBL" id="JALGCL010000001">
    <property type="protein sequence ID" value="MCJ0824955.1"/>
    <property type="molecule type" value="Genomic_DNA"/>
</dbReference>
<sequence length="99" mass="10666">MWYAIEGHDGNDVLAQRLAARGEHLSRLRDLRDQGRLLLAGPCPAIDAEDPGPAGFSGSIVIAEFDSLDAARGWAQADPYIAAGVYTHVDVRPFKPVLP</sequence>
<dbReference type="Pfam" id="PF03795">
    <property type="entry name" value="YCII"/>
    <property type="match status" value="1"/>
</dbReference>
<evidence type="ECO:0000259" key="2">
    <source>
        <dbReference type="Pfam" id="PF03795"/>
    </source>
</evidence>
<dbReference type="PANTHER" id="PTHR33606">
    <property type="entry name" value="PROTEIN YCII"/>
    <property type="match status" value="1"/>
</dbReference>
<dbReference type="Gene3D" id="3.30.70.1060">
    <property type="entry name" value="Dimeric alpha+beta barrel"/>
    <property type="match status" value="1"/>
</dbReference>
<dbReference type="RefSeq" id="WP_243319150.1">
    <property type="nucleotide sequence ID" value="NZ_JALGCL010000001.1"/>
</dbReference>
<evidence type="ECO:0000256" key="1">
    <source>
        <dbReference type="ARBA" id="ARBA00007689"/>
    </source>
</evidence>
<accession>A0ABT0A1T4</accession>
<proteinExistence type="inferred from homology"/>
<dbReference type="Proteomes" id="UP001165423">
    <property type="component" value="Unassembled WGS sequence"/>
</dbReference>
<dbReference type="NCBIfam" id="NF008473">
    <property type="entry name" value="PRK11370.1"/>
    <property type="match status" value="1"/>
</dbReference>
<dbReference type="InterPro" id="IPR005545">
    <property type="entry name" value="YCII"/>
</dbReference>